<dbReference type="AlphaFoldDB" id="A0A2H1W1F9"/>
<gene>
    <name evidence="2" type="ORF">SFRICE_011502</name>
</gene>
<evidence type="ECO:0000313" key="2">
    <source>
        <dbReference type="EMBL" id="SOQ46867.1"/>
    </source>
</evidence>
<feature type="region of interest" description="Disordered" evidence="1">
    <location>
        <begin position="26"/>
        <end position="100"/>
    </location>
</feature>
<proteinExistence type="predicted"/>
<organism evidence="2">
    <name type="scientific">Spodoptera frugiperda</name>
    <name type="common">Fall armyworm</name>
    <dbReference type="NCBI Taxonomy" id="7108"/>
    <lineage>
        <taxon>Eukaryota</taxon>
        <taxon>Metazoa</taxon>
        <taxon>Ecdysozoa</taxon>
        <taxon>Arthropoda</taxon>
        <taxon>Hexapoda</taxon>
        <taxon>Insecta</taxon>
        <taxon>Pterygota</taxon>
        <taxon>Neoptera</taxon>
        <taxon>Endopterygota</taxon>
        <taxon>Lepidoptera</taxon>
        <taxon>Glossata</taxon>
        <taxon>Ditrysia</taxon>
        <taxon>Noctuoidea</taxon>
        <taxon>Noctuidae</taxon>
        <taxon>Amphipyrinae</taxon>
        <taxon>Spodoptera</taxon>
    </lineage>
</organism>
<protein>
    <submittedName>
        <fullName evidence="2">SFRICE_011502</fullName>
    </submittedName>
</protein>
<dbReference type="EMBL" id="ODYU01005728">
    <property type="protein sequence ID" value="SOQ46867.1"/>
    <property type="molecule type" value="Genomic_DNA"/>
</dbReference>
<evidence type="ECO:0000256" key="1">
    <source>
        <dbReference type="SAM" id="MobiDB-lite"/>
    </source>
</evidence>
<name>A0A2H1W1F9_SPOFR</name>
<accession>A0A2H1W1F9</accession>
<reference evidence="2" key="1">
    <citation type="submission" date="2016-07" db="EMBL/GenBank/DDBJ databases">
        <authorList>
            <person name="Bretaudeau A."/>
        </authorList>
    </citation>
    <scope>NUCLEOTIDE SEQUENCE</scope>
    <source>
        <strain evidence="2">Rice</strain>
        <tissue evidence="2">Whole body</tissue>
    </source>
</reference>
<sequence length="123" mass="13328">MQQSPRVTSHSLEELQSSLYCLRPADGGRQTCISPGQHRRVNYSTTSSQTSPASHWFSRLQISPSFLPANAGRQRPPSSEDNTKENHPMTSPALGETGGSVRLLLSKNHPVPTPAFRAGAAFS</sequence>
<feature type="compositionally biased region" description="Polar residues" evidence="1">
    <location>
        <begin position="42"/>
        <end position="53"/>
    </location>
</feature>